<feature type="binding site" evidence="4">
    <location>
        <position position="50"/>
    </location>
    <ligand>
        <name>ATP</name>
        <dbReference type="ChEBI" id="CHEBI:30616"/>
    </ligand>
</feature>
<evidence type="ECO:0000259" key="6">
    <source>
        <dbReference type="PROSITE" id="PS50011"/>
    </source>
</evidence>
<dbReference type="Gene3D" id="1.10.510.10">
    <property type="entry name" value="Transferase(Phosphotransferase) domain 1"/>
    <property type="match status" value="1"/>
</dbReference>
<dbReference type="Pfam" id="PF00069">
    <property type="entry name" value="Pkinase"/>
    <property type="match status" value="1"/>
</dbReference>
<gene>
    <name evidence="7" type="ORF">ADUPG1_008235</name>
</gene>
<keyword evidence="3 4" id="KW-0067">ATP-binding</keyword>
<dbReference type="InterPro" id="IPR008271">
    <property type="entry name" value="Ser/Thr_kinase_AS"/>
</dbReference>
<evidence type="ECO:0000313" key="8">
    <source>
        <dbReference type="Proteomes" id="UP001057375"/>
    </source>
</evidence>
<dbReference type="InterPro" id="IPR050235">
    <property type="entry name" value="CK1_Ser-Thr_kinase"/>
</dbReference>
<keyword evidence="8" id="KW-1185">Reference proteome</keyword>
<name>A0ABQ5KR86_9EUKA</name>
<evidence type="ECO:0000256" key="4">
    <source>
        <dbReference type="PROSITE-ProRule" id="PRU10141"/>
    </source>
</evidence>
<organism evidence="7 8">
    <name type="scientific">Aduncisulcus paluster</name>
    <dbReference type="NCBI Taxonomy" id="2918883"/>
    <lineage>
        <taxon>Eukaryota</taxon>
        <taxon>Metamonada</taxon>
        <taxon>Carpediemonas-like organisms</taxon>
        <taxon>Aduncisulcus</taxon>
    </lineage>
</organism>
<accession>A0ABQ5KR86</accession>
<keyword evidence="5" id="KW-0418">Kinase</keyword>
<feature type="domain" description="Protein kinase" evidence="6">
    <location>
        <begin position="21"/>
        <end position="323"/>
    </location>
</feature>
<evidence type="ECO:0000256" key="2">
    <source>
        <dbReference type="ARBA" id="ARBA00022741"/>
    </source>
</evidence>
<sequence length="323" mass="36300">MGCSSSKSSSLVFNDQFLISSKGQDKIGSGSFGAVYDGVDLITHLPVAIKVEKRRNAGKKFDGKTVLQREADVYDAVMDKIPCPYMFYRGGNQRYRCIVLEQLGPSLNDVFEHISESTETILKCFSVYTLTVVFIDLLIVLRKMHNCGYVHRDIKPGNFLFGVDPSKANMYVIDFGMSKRWKDGYGKHVPSQAKKRATGVSHLVGTPRFCSISAHYGDGLSRRDDLESLCFMISFLGTGSLPWFDVSKKRDVASAHLQILQKKEVAKPSELFHGLPGAYSEIMRTVREMAREDDPPYDLFVKKLQKVLKSSVKTSGKQRLDWL</sequence>
<keyword evidence="5" id="KW-0808">Transferase</keyword>
<comment type="caution">
    <text evidence="7">The sequence shown here is derived from an EMBL/GenBank/DDBJ whole genome shotgun (WGS) entry which is preliminary data.</text>
</comment>
<dbReference type="SUPFAM" id="SSF56112">
    <property type="entry name" value="Protein kinase-like (PK-like)"/>
    <property type="match status" value="1"/>
</dbReference>
<dbReference type="InterPro" id="IPR011009">
    <property type="entry name" value="Kinase-like_dom_sf"/>
</dbReference>
<evidence type="ECO:0000256" key="1">
    <source>
        <dbReference type="ARBA" id="ARBA00012513"/>
    </source>
</evidence>
<dbReference type="Proteomes" id="UP001057375">
    <property type="component" value="Unassembled WGS sequence"/>
</dbReference>
<dbReference type="EMBL" id="BQXS01010896">
    <property type="protein sequence ID" value="GKT34980.1"/>
    <property type="molecule type" value="Genomic_DNA"/>
</dbReference>
<dbReference type="InterPro" id="IPR017441">
    <property type="entry name" value="Protein_kinase_ATP_BS"/>
</dbReference>
<protein>
    <recommendedName>
        <fullName evidence="1">non-specific serine/threonine protein kinase</fullName>
        <ecNumber evidence="1">2.7.11.1</ecNumber>
    </recommendedName>
</protein>
<dbReference type="PROSITE" id="PS50011">
    <property type="entry name" value="PROTEIN_KINASE_DOM"/>
    <property type="match status" value="1"/>
</dbReference>
<comment type="similarity">
    <text evidence="5">Belongs to the protein kinase superfamily.</text>
</comment>
<dbReference type="SMART" id="SM00220">
    <property type="entry name" value="S_TKc"/>
    <property type="match status" value="1"/>
</dbReference>
<evidence type="ECO:0000313" key="7">
    <source>
        <dbReference type="EMBL" id="GKT34980.1"/>
    </source>
</evidence>
<dbReference type="PROSITE" id="PS00107">
    <property type="entry name" value="PROTEIN_KINASE_ATP"/>
    <property type="match status" value="1"/>
</dbReference>
<dbReference type="InterPro" id="IPR000719">
    <property type="entry name" value="Prot_kinase_dom"/>
</dbReference>
<dbReference type="PROSITE" id="PS00108">
    <property type="entry name" value="PROTEIN_KINASE_ST"/>
    <property type="match status" value="1"/>
</dbReference>
<dbReference type="EC" id="2.7.11.1" evidence="1"/>
<keyword evidence="5" id="KW-0723">Serine/threonine-protein kinase</keyword>
<reference evidence="7" key="1">
    <citation type="submission" date="2022-03" db="EMBL/GenBank/DDBJ databases">
        <title>Draft genome sequence of Aduncisulcus paluster, a free-living microaerophilic Fornicata.</title>
        <authorList>
            <person name="Yuyama I."/>
            <person name="Kume K."/>
            <person name="Tamura T."/>
            <person name="Inagaki Y."/>
            <person name="Hashimoto T."/>
        </authorList>
    </citation>
    <scope>NUCLEOTIDE SEQUENCE</scope>
    <source>
        <strain evidence="7">NY0171</strain>
    </source>
</reference>
<evidence type="ECO:0000256" key="3">
    <source>
        <dbReference type="ARBA" id="ARBA00022840"/>
    </source>
</evidence>
<proteinExistence type="inferred from homology"/>
<keyword evidence="2 4" id="KW-0547">Nucleotide-binding</keyword>
<evidence type="ECO:0000256" key="5">
    <source>
        <dbReference type="RuleBase" id="RU000304"/>
    </source>
</evidence>
<dbReference type="PANTHER" id="PTHR11909">
    <property type="entry name" value="CASEIN KINASE-RELATED"/>
    <property type="match status" value="1"/>
</dbReference>